<dbReference type="SUPFAM" id="SSF51395">
    <property type="entry name" value="FMN-linked oxidoreductases"/>
    <property type="match status" value="1"/>
</dbReference>
<reference evidence="5" key="1">
    <citation type="journal article" date="2017" name="J. Phycol.">
        <title>Analysis of chloroplast genomes and a supermatrix inform reclassification of the Rhodomelaceae (Rhodophyta).</title>
        <authorList>
            <person name="Diaz-Tapia P."/>
            <person name="Maggs C.A."/>
            <person name="West J.A."/>
            <person name="Verbruggen H."/>
        </authorList>
    </citation>
    <scope>NUCLEOTIDE SEQUENCE</scope>
    <source>
        <strain evidence="5">PD899</strain>
    </source>
</reference>
<keyword evidence="4 5" id="KW-0934">Plastid</keyword>
<evidence type="ECO:0000313" key="5">
    <source>
        <dbReference type="EMBL" id="ARW65543.1"/>
    </source>
</evidence>
<dbReference type="RefSeq" id="YP_009396357.1">
    <property type="nucleotide sequence ID" value="NC_035282.1"/>
</dbReference>
<organism evidence="5">
    <name type="scientific">Polysiphonia scopulorum</name>
    <dbReference type="NCBI Taxonomy" id="257860"/>
    <lineage>
        <taxon>Eukaryota</taxon>
        <taxon>Rhodophyta</taxon>
        <taxon>Florideophyceae</taxon>
        <taxon>Rhodymeniophycidae</taxon>
        <taxon>Ceramiales</taxon>
        <taxon>Rhodomelaceae</taxon>
        <taxon>Polysiphonioideae</taxon>
        <taxon>Polysiphonia</taxon>
    </lineage>
</organism>
<accession>A0A1Z1MHP4</accession>
<dbReference type="AlphaFoldDB" id="A0A1Z1MHP4"/>
<evidence type="ECO:0000256" key="4">
    <source>
        <dbReference type="ARBA" id="ARBA00022640"/>
    </source>
</evidence>
<evidence type="ECO:0000256" key="3">
    <source>
        <dbReference type="ARBA" id="ARBA00021523"/>
    </source>
</evidence>
<protein>
    <recommendedName>
        <fullName evidence="3">Uncharacterized protein ycf23</fullName>
    </recommendedName>
</protein>
<comment type="subcellular location">
    <subcellularLocation>
        <location evidence="1">Plastid</location>
    </subcellularLocation>
</comment>
<gene>
    <name evidence="5" type="primary">ycf23</name>
</gene>
<geneLocation type="chloroplast" evidence="5"/>
<dbReference type="GeneID" id="33358539"/>
<keyword evidence="5" id="KW-0150">Chloroplast</keyword>
<sequence length="262" mass="28724">MSLLSSNLRNHFKNQKAIKIIAGINNTSISQISKIAQAAELANASYIDIAANVKIVKFIKSFSCLPVCISSIEPVDIYNCVIAGADIIEVGNYDFFYSKGIYISSNDIIKLVKEIKSLVCNIPICVTVPYYLNLDEQVFLAKNLEFIGVDLLQTEGVYYSNYSKSLSCINDLHLCFSNSLSASLLSTYVISQNVKLPIITASGVTDIFTSCTSSYGASGVGIGSAVNKKKSLAEMTKYINQIRHTLMNKHKNISVYLPNNNI</sequence>
<dbReference type="EMBL" id="MF101438">
    <property type="protein sequence ID" value="ARW65543.1"/>
    <property type="molecule type" value="Genomic_DNA"/>
</dbReference>
<dbReference type="PANTHER" id="PTHR36895:SF1">
    <property type="entry name" value="YCF23 PROTEIN"/>
    <property type="match status" value="1"/>
</dbReference>
<evidence type="ECO:0000256" key="1">
    <source>
        <dbReference type="ARBA" id="ARBA00004474"/>
    </source>
</evidence>
<name>A0A1Z1MHP4_9FLOR</name>
<dbReference type="InterPro" id="IPR007570">
    <property type="entry name" value="Uncharacterised_Ycf23"/>
</dbReference>
<dbReference type="Pfam" id="PF04481">
    <property type="entry name" value="DUF561"/>
    <property type="match status" value="1"/>
</dbReference>
<dbReference type="GO" id="GO:0009536">
    <property type="term" value="C:plastid"/>
    <property type="evidence" value="ECO:0007669"/>
    <property type="project" value="UniProtKB-SubCell"/>
</dbReference>
<proteinExistence type="inferred from homology"/>
<evidence type="ECO:0000256" key="2">
    <source>
        <dbReference type="ARBA" id="ARBA00009664"/>
    </source>
</evidence>
<comment type="similarity">
    <text evidence="2">Belongs to the ycf23 family.</text>
</comment>
<dbReference type="PANTHER" id="PTHR36895">
    <property type="match status" value="1"/>
</dbReference>